<dbReference type="InterPro" id="IPR029119">
    <property type="entry name" value="MutY_C"/>
</dbReference>
<keyword evidence="9" id="KW-0378">Hydrolase</keyword>
<dbReference type="SMART" id="SM00525">
    <property type="entry name" value="FES"/>
    <property type="match status" value="1"/>
</dbReference>
<gene>
    <name evidence="16" type="primary">mutY</name>
    <name evidence="17" type="ORF">A5802_000460</name>
    <name evidence="16" type="ORF">EMU01_06440</name>
</gene>
<dbReference type="GO" id="GO:0051539">
    <property type="term" value="F:4 iron, 4 sulfur cluster binding"/>
    <property type="evidence" value="ECO:0007669"/>
    <property type="project" value="UniProtKB-UniRule"/>
</dbReference>
<evidence type="ECO:0000256" key="10">
    <source>
        <dbReference type="ARBA" id="ARBA00023004"/>
    </source>
</evidence>
<dbReference type="InterPro" id="IPR005760">
    <property type="entry name" value="A/G_AdeGlyc_MutY"/>
</dbReference>
<evidence type="ECO:0000256" key="14">
    <source>
        <dbReference type="RuleBase" id="RU365096"/>
    </source>
</evidence>
<organism evidence="17 18">
    <name type="scientific">Enterococcus mundtii</name>
    <dbReference type="NCBI Taxonomy" id="53346"/>
    <lineage>
        <taxon>Bacteria</taxon>
        <taxon>Bacillati</taxon>
        <taxon>Bacillota</taxon>
        <taxon>Bacilli</taxon>
        <taxon>Lactobacillales</taxon>
        <taxon>Enterococcaceae</taxon>
        <taxon>Enterococcus</taxon>
    </lineage>
</organism>
<dbReference type="SUPFAM" id="SSF55811">
    <property type="entry name" value="Nudix"/>
    <property type="match status" value="1"/>
</dbReference>
<evidence type="ECO:0000256" key="13">
    <source>
        <dbReference type="ARBA" id="ARBA00023295"/>
    </source>
</evidence>
<dbReference type="GeneID" id="60998787"/>
<keyword evidence="6" id="KW-0004">4Fe-4S</keyword>
<dbReference type="AlphaFoldDB" id="A0A1I4LXW7"/>
<dbReference type="Pfam" id="PF10576">
    <property type="entry name" value="EndIII_4Fe-2S"/>
    <property type="match status" value="1"/>
</dbReference>
<dbReference type="Proteomes" id="UP000195024">
    <property type="component" value="Unassembled WGS sequence"/>
</dbReference>
<dbReference type="InterPro" id="IPR003651">
    <property type="entry name" value="Endonuclease3_FeS-loop_motif"/>
</dbReference>
<dbReference type="PANTHER" id="PTHR42944:SF1">
    <property type="entry name" value="ADENINE DNA GLYCOSYLASE"/>
    <property type="match status" value="1"/>
</dbReference>
<comment type="cofactor">
    <cofactor evidence="14">
        <name>[4Fe-4S] cluster</name>
        <dbReference type="ChEBI" id="CHEBI:49883"/>
    </cofactor>
    <text evidence="14">Binds 1 [4Fe-4S] cluster.</text>
</comment>
<evidence type="ECO:0000256" key="1">
    <source>
        <dbReference type="ARBA" id="ARBA00000843"/>
    </source>
</evidence>
<dbReference type="Pfam" id="PF00730">
    <property type="entry name" value="HhH-GPD"/>
    <property type="match status" value="1"/>
</dbReference>
<dbReference type="Gene3D" id="1.10.340.30">
    <property type="entry name" value="Hypothetical protein, domain 2"/>
    <property type="match status" value="1"/>
</dbReference>
<dbReference type="GO" id="GO:0006298">
    <property type="term" value="P:mismatch repair"/>
    <property type="evidence" value="ECO:0007669"/>
    <property type="project" value="TreeGrafter"/>
</dbReference>
<evidence type="ECO:0000256" key="9">
    <source>
        <dbReference type="ARBA" id="ARBA00022801"/>
    </source>
</evidence>
<dbReference type="EC" id="3.2.2.31" evidence="4 14"/>
<evidence type="ECO:0000256" key="3">
    <source>
        <dbReference type="ARBA" id="ARBA00008343"/>
    </source>
</evidence>
<evidence type="ECO:0000256" key="4">
    <source>
        <dbReference type="ARBA" id="ARBA00012045"/>
    </source>
</evidence>
<dbReference type="InterPro" id="IPR000445">
    <property type="entry name" value="HhH_motif"/>
</dbReference>
<dbReference type="InterPro" id="IPR003265">
    <property type="entry name" value="HhH-GPD_domain"/>
</dbReference>
<evidence type="ECO:0000256" key="11">
    <source>
        <dbReference type="ARBA" id="ARBA00023014"/>
    </source>
</evidence>
<dbReference type="InterPro" id="IPR011257">
    <property type="entry name" value="DNA_glycosylase"/>
</dbReference>
<keyword evidence="19" id="KW-1185">Reference proteome</keyword>
<comment type="similarity">
    <text evidence="3 14">Belongs to the Nth/MutY family.</text>
</comment>
<dbReference type="InterPro" id="IPR044298">
    <property type="entry name" value="MIG/MutY"/>
</dbReference>
<keyword evidence="12" id="KW-0234">DNA repair</keyword>
<evidence type="ECO:0000313" key="19">
    <source>
        <dbReference type="Proteomes" id="UP000321175"/>
    </source>
</evidence>
<dbReference type="InterPro" id="IPR015797">
    <property type="entry name" value="NUDIX_hydrolase-like_dom_sf"/>
</dbReference>
<evidence type="ECO:0000313" key="17">
    <source>
        <dbReference type="EMBL" id="OTP26743.1"/>
    </source>
</evidence>
<dbReference type="NCBIfam" id="TIGR01084">
    <property type="entry name" value="mutY"/>
    <property type="match status" value="1"/>
</dbReference>
<evidence type="ECO:0000256" key="12">
    <source>
        <dbReference type="ARBA" id="ARBA00023204"/>
    </source>
</evidence>
<keyword evidence="10 14" id="KW-0408">Iron</keyword>
<dbReference type="GO" id="GO:0032357">
    <property type="term" value="F:oxidized purine DNA binding"/>
    <property type="evidence" value="ECO:0007669"/>
    <property type="project" value="TreeGrafter"/>
</dbReference>
<proteinExistence type="inferred from homology"/>
<dbReference type="InterPro" id="IPR004035">
    <property type="entry name" value="Endouclease-III_FeS-bd_BS"/>
</dbReference>
<comment type="caution">
    <text evidence="17">The sequence shown here is derived from an EMBL/GenBank/DDBJ whole genome shotgun (WGS) entry which is preliminary data.</text>
</comment>
<dbReference type="Gene3D" id="1.10.1670.10">
    <property type="entry name" value="Helix-hairpin-Helix base-excision DNA repair enzymes (C-terminal)"/>
    <property type="match status" value="1"/>
</dbReference>
<dbReference type="CDD" id="cd03431">
    <property type="entry name" value="NUDIX_DNA_Glycosylase_C-MutY"/>
    <property type="match status" value="1"/>
</dbReference>
<dbReference type="GO" id="GO:0000701">
    <property type="term" value="F:purine-specific mismatch base pair DNA N-glycosylase activity"/>
    <property type="evidence" value="ECO:0007669"/>
    <property type="project" value="UniProtKB-EC"/>
</dbReference>
<accession>A0A1I4LXW7</accession>
<comment type="catalytic activity">
    <reaction evidence="1 14">
        <text>Hydrolyzes free adenine bases from 7,8-dihydro-8-oxoguanine:adenine mismatched double-stranded DNA, leaving an apurinic site.</text>
        <dbReference type="EC" id="3.2.2.31"/>
    </reaction>
</comment>
<evidence type="ECO:0000256" key="7">
    <source>
        <dbReference type="ARBA" id="ARBA00022723"/>
    </source>
</evidence>
<evidence type="ECO:0000313" key="16">
    <source>
        <dbReference type="EMBL" id="GEL79500.1"/>
    </source>
</evidence>
<dbReference type="InterPro" id="IPR023170">
    <property type="entry name" value="HhH_base_excis_C"/>
</dbReference>
<evidence type="ECO:0000259" key="15">
    <source>
        <dbReference type="SMART" id="SM00478"/>
    </source>
</evidence>
<name>A0A1I4LXW7_ENTMU</name>
<dbReference type="GO" id="GO:0034039">
    <property type="term" value="F:8-oxo-7,8-dihydroguanine DNA N-glycosylase activity"/>
    <property type="evidence" value="ECO:0007669"/>
    <property type="project" value="TreeGrafter"/>
</dbReference>
<keyword evidence="13 14" id="KW-0326">Glycosidase</keyword>
<keyword evidence="7" id="KW-0479">Metal-binding</keyword>
<reference evidence="17 18" key="1">
    <citation type="submission" date="2017-05" db="EMBL/GenBank/DDBJ databases">
        <title>The Genome Sequence of Enterococcus mundtii 6B1_DIV0119.</title>
        <authorList>
            <consortium name="The Broad Institute Genomics Platform"/>
            <consortium name="The Broad Institute Genomic Center for Infectious Diseases"/>
            <person name="Earl A."/>
            <person name="Manson A."/>
            <person name="Schwartman J."/>
            <person name="Gilmore M."/>
            <person name="Abouelleil A."/>
            <person name="Cao P."/>
            <person name="Chapman S."/>
            <person name="Cusick C."/>
            <person name="Shea T."/>
            <person name="Young S."/>
            <person name="Neafsey D."/>
            <person name="Nusbaum C."/>
            <person name="Birren B."/>
        </authorList>
    </citation>
    <scope>NUCLEOTIDE SEQUENCE [LARGE SCALE GENOMIC DNA]</scope>
    <source>
        <strain evidence="17 18">6B1_DIV0119</strain>
    </source>
</reference>
<dbReference type="CDD" id="cd00056">
    <property type="entry name" value="ENDO3c"/>
    <property type="match status" value="1"/>
</dbReference>
<sequence length="394" mass="45969">MSREWENWSLEKTKEFQERFIEWYELEKRNLPWRYNQDPYRIWISEIMLQQTRVDTVIDYFYRFMEWFPTIEALAQAPEEKLLKAWEGLGYYSRARNIQAAAKQIMEDFDGKMPQTPEEISTLKGIGPYTTGAIASIAFGVPEPAIDGNVMRVVSRLFCIEEDIAKASSRKVFDQAMRKIIDEEHPGEFNQALMDLGSAICTPTSPKCEECPIQAFCLAKEKGIQTAYPVKTKKAKPRDVYYVCAAIENAESAFYFEQRDQQKLLADMWTFPMVEVTKEVYEKLETDWQPKNEISLFDEVLVAEDGASVLPFAHADKVVWQKRHLGEVTHIFSHLKWHVLLFYGRLPKTEKDLSETGKQTQWLIPEAFEQVVFPKVQMKLIQQLDKNRNNSNPF</sequence>
<dbReference type="GO" id="GO:0006284">
    <property type="term" value="P:base-excision repair"/>
    <property type="evidence" value="ECO:0007669"/>
    <property type="project" value="UniProtKB-UniRule"/>
</dbReference>
<dbReference type="SMART" id="SM00478">
    <property type="entry name" value="ENDO3c"/>
    <property type="match status" value="1"/>
</dbReference>
<dbReference type="FunFam" id="1.10.1670.10:FF:000002">
    <property type="entry name" value="Adenine DNA glycosylase"/>
    <property type="match status" value="1"/>
</dbReference>
<dbReference type="GO" id="GO:0046872">
    <property type="term" value="F:metal ion binding"/>
    <property type="evidence" value="ECO:0007669"/>
    <property type="project" value="UniProtKB-UniRule"/>
</dbReference>
<dbReference type="Pfam" id="PF00633">
    <property type="entry name" value="HHH"/>
    <property type="match status" value="1"/>
</dbReference>
<dbReference type="PANTHER" id="PTHR42944">
    <property type="entry name" value="ADENINE DNA GLYCOSYLASE"/>
    <property type="match status" value="1"/>
</dbReference>
<evidence type="ECO:0000256" key="8">
    <source>
        <dbReference type="ARBA" id="ARBA00022763"/>
    </source>
</evidence>
<evidence type="ECO:0000313" key="18">
    <source>
        <dbReference type="Proteomes" id="UP000195024"/>
    </source>
</evidence>
<dbReference type="Pfam" id="PF14815">
    <property type="entry name" value="NUDIX_4"/>
    <property type="match status" value="1"/>
</dbReference>
<dbReference type="RefSeq" id="WP_071865986.1">
    <property type="nucleotide sequence ID" value="NZ_BJWA01000003.1"/>
</dbReference>
<evidence type="ECO:0000256" key="2">
    <source>
        <dbReference type="ARBA" id="ARBA00002933"/>
    </source>
</evidence>
<keyword evidence="8 14" id="KW-0227">DNA damage</keyword>
<reference evidence="16 19" key="2">
    <citation type="submission" date="2019-07" db="EMBL/GenBank/DDBJ databases">
        <title>Whole genome shotgun sequence of Enterococcus mundtii NBRC 100490.</title>
        <authorList>
            <person name="Hosoyama A."/>
            <person name="Uohara A."/>
            <person name="Ohji S."/>
            <person name="Ichikawa N."/>
        </authorList>
    </citation>
    <scope>NUCLEOTIDE SEQUENCE [LARGE SCALE GENOMIC DNA]</scope>
    <source>
        <strain evidence="16 19">NBRC 100490</strain>
    </source>
</reference>
<dbReference type="FunFam" id="1.10.340.30:FF:000002">
    <property type="entry name" value="Adenine DNA glycosylase"/>
    <property type="match status" value="1"/>
</dbReference>
<dbReference type="EMBL" id="NGMS01000001">
    <property type="protein sequence ID" value="OTP26743.1"/>
    <property type="molecule type" value="Genomic_DNA"/>
</dbReference>
<dbReference type="Gene3D" id="3.90.79.10">
    <property type="entry name" value="Nucleoside Triphosphate Pyrophosphohydrolase"/>
    <property type="match status" value="1"/>
</dbReference>
<dbReference type="EMBL" id="BJWA01000003">
    <property type="protein sequence ID" value="GEL79500.1"/>
    <property type="molecule type" value="Genomic_DNA"/>
</dbReference>
<feature type="domain" description="HhH-GPD" evidence="15">
    <location>
        <begin position="48"/>
        <end position="199"/>
    </location>
</feature>
<dbReference type="PROSITE" id="PS00764">
    <property type="entry name" value="ENDONUCLEASE_III_1"/>
    <property type="match status" value="1"/>
</dbReference>
<evidence type="ECO:0000256" key="5">
    <source>
        <dbReference type="ARBA" id="ARBA00022023"/>
    </source>
</evidence>
<comment type="function">
    <text evidence="2">Adenine glycosylase active on G-A mispairs. MutY also corrects error-prone DNA synthesis past GO lesions which are due to the oxidatively damaged form of guanine: 7,8-dihydro-8-oxoguanine (8-oxo-dGTP).</text>
</comment>
<dbReference type="Proteomes" id="UP000321175">
    <property type="component" value="Unassembled WGS sequence"/>
</dbReference>
<keyword evidence="11" id="KW-0411">Iron-sulfur</keyword>
<evidence type="ECO:0000256" key="6">
    <source>
        <dbReference type="ARBA" id="ARBA00022485"/>
    </source>
</evidence>
<dbReference type="GO" id="GO:0035485">
    <property type="term" value="F:adenine/guanine mispair binding"/>
    <property type="evidence" value="ECO:0007669"/>
    <property type="project" value="TreeGrafter"/>
</dbReference>
<protein>
    <recommendedName>
        <fullName evidence="5 14">Adenine DNA glycosylase</fullName>
        <ecNumber evidence="4 14">3.2.2.31</ecNumber>
    </recommendedName>
</protein>
<dbReference type="SUPFAM" id="SSF48150">
    <property type="entry name" value="DNA-glycosylase"/>
    <property type="match status" value="1"/>
</dbReference>